<evidence type="ECO:0000256" key="3">
    <source>
        <dbReference type="ARBA" id="ARBA00023295"/>
    </source>
</evidence>
<dbReference type="SUPFAM" id="SSF51445">
    <property type="entry name" value="(Trans)glycosidases"/>
    <property type="match status" value="1"/>
</dbReference>
<dbReference type="SUPFAM" id="SSF81296">
    <property type="entry name" value="E set domains"/>
    <property type="match status" value="1"/>
</dbReference>
<dbReference type="SMART" id="SM00642">
    <property type="entry name" value="Aamy"/>
    <property type="match status" value="1"/>
</dbReference>
<accession>A0ABN2ZTA1</accession>
<evidence type="ECO:0000259" key="5">
    <source>
        <dbReference type="SMART" id="SM00642"/>
    </source>
</evidence>
<evidence type="ECO:0000313" key="7">
    <source>
        <dbReference type="Proteomes" id="UP001500102"/>
    </source>
</evidence>
<dbReference type="InterPro" id="IPR014756">
    <property type="entry name" value="Ig_E-set"/>
</dbReference>
<reference evidence="6 7" key="1">
    <citation type="journal article" date="2019" name="Int. J. Syst. Evol. Microbiol.">
        <title>The Global Catalogue of Microorganisms (GCM) 10K type strain sequencing project: providing services to taxonomists for standard genome sequencing and annotation.</title>
        <authorList>
            <consortium name="The Broad Institute Genomics Platform"/>
            <consortium name="The Broad Institute Genome Sequencing Center for Infectious Disease"/>
            <person name="Wu L."/>
            <person name="Ma J."/>
        </authorList>
    </citation>
    <scope>NUCLEOTIDE SEQUENCE [LARGE SCALE GENOMIC DNA]</scope>
    <source>
        <strain evidence="6 7">JCM 15921</strain>
    </source>
</reference>
<dbReference type="InterPro" id="IPR013780">
    <property type="entry name" value="Glyco_hydro_b"/>
</dbReference>
<dbReference type="EMBL" id="BAAAQB010000044">
    <property type="protein sequence ID" value="GAA2147152.1"/>
    <property type="molecule type" value="Genomic_DNA"/>
</dbReference>
<evidence type="ECO:0000256" key="1">
    <source>
        <dbReference type="ARBA" id="ARBA00008061"/>
    </source>
</evidence>
<dbReference type="SUPFAM" id="SSF51011">
    <property type="entry name" value="Glycosyl hydrolase domain"/>
    <property type="match status" value="1"/>
</dbReference>
<evidence type="ECO:0000256" key="4">
    <source>
        <dbReference type="SAM" id="MobiDB-lite"/>
    </source>
</evidence>
<dbReference type="InterPro" id="IPR013783">
    <property type="entry name" value="Ig-like_fold"/>
</dbReference>
<gene>
    <name evidence="6" type="primary">glgX_3</name>
    <name evidence="6" type="ORF">GCM10009825_41330</name>
</gene>
<feature type="compositionally biased region" description="Low complexity" evidence="4">
    <location>
        <begin position="739"/>
        <end position="767"/>
    </location>
</feature>
<proteinExistence type="inferred from homology"/>
<feature type="region of interest" description="Disordered" evidence="4">
    <location>
        <begin position="464"/>
        <end position="487"/>
    </location>
</feature>
<dbReference type="InterPro" id="IPR006047">
    <property type="entry name" value="GH13_cat_dom"/>
</dbReference>
<dbReference type="PANTHER" id="PTHR43002">
    <property type="entry name" value="GLYCOGEN DEBRANCHING ENZYME"/>
    <property type="match status" value="1"/>
</dbReference>
<keyword evidence="2" id="KW-0378">Hydrolase</keyword>
<feature type="compositionally biased region" description="Low complexity" evidence="4">
    <location>
        <begin position="790"/>
        <end position="811"/>
    </location>
</feature>
<dbReference type="CDD" id="cd11326">
    <property type="entry name" value="AmyAc_Glg_debranch"/>
    <property type="match status" value="1"/>
</dbReference>
<dbReference type="RefSeq" id="WP_344368270.1">
    <property type="nucleotide sequence ID" value="NZ_BAAAQB010000044.1"/>
</dbReference>
<dbReference type="Gene3D" id="2.60.40.10">
    <property type="entry name" value="Immunoglobulins"/>
    <property type="match status" value="1"/>
</dbReference>
<protein>
    <submittedName>
        <fullName evidence="6">Glycogen debranching protein GlgX</fullName>
    </submittedName>
</protein>
<dbReference type="CDD" id="cd02856">
    <property type="entry name" value="E_set_GDE_Isoamylase_N"/>
    <property type="match status" value="1"/>
</dbReference>
<dbReference type="Proteomes" id="UP001500102">
    <property type="component" value="Unassembled WGS sequence"/>
</dbReference>
<feature type="compositionally biased region" description="Pro residues" evidence="4">
    <location>
        <begin position="768"/>
        <end position="789"/>
    </location>
</feature>
<keyword evidence="3" id="KW-0326">Glycosidase</keyword>
<dbReference type="Pfam" id="PF02922">
    <property type="entry name" value="CBM_48"/>
    <property type="match status" value="1"/>
</dbReference>
<dbReference type="Gene3D" id="3.20.20.80">
    <property type="entry name" value="Glycosidases"/>
    <property type="match status" value="1"/>
</dbReference>
<evidence type="ECO:0000313" key="6">
    <source>
        <dbReference type="EMBL" id="GAA2147152.1"/>
    </source>
</evidence>
<keyword evidence="7" id="KW-1185">Reference proteome</keyword>
<feature type="compositionally biased region" description="Basic residues" evidence="4">
    <location>
        <begin position="812"/>
        <end position="824"/>
    </location>
</feature>
<evidence type="ECO:0000256" key="2">
    <source>
        <dbReference type="ARBA" id="ARBA00022801"/>
    </source>
</evidence>
<dbReference type="InterPro" id="IPR044505">
    <property type="entry name" value="GlgX_Isoamylase_N_E_set"/>
</dbReference>
<dbReference type="Gene3D" id="2.60.40.1180">
    <property type="entry name" value="Golgi alpha-mannosidase II"/>
    <property type="match status" value="1"/>
</dbReference>
<dbReference type="InterPro" id="IPR011837">
    <property type="entry name" value="Glycogen_debranch_GlgX"/>
</dbReference>
<comment type="similarity">
    <text evidence="1">Belongs to the glycosyl hydrolase 13 family.</text>
</comment>
<dbReference type="InterPro" id="IPR004193">
    <property type="entry name" value="Glyco_hydro_13_N"/>
</dbReference>
<comment type="caution">
    <text evidence="6">The sequence shown here is derived from an EMBL/GenBank/DDBJ whole genome shotgun (WGS) entry which is preliminary data.</text>
</comment>
<dbReference type="InterPro" id="IPR017853">
    <property type="entry name" value="GH"/>
</dbReference>
<sequence>MEVWPGTAYPLGATFDGTGTNFALFSERAERVELCLLTDDLSETRIELTEVDGYVWHCYLPQVQPGQKYGYRVYGEYDPDKGNRFNPSKLLMDPYAKAIQGQIDWDPALFSYNFGDPMSRNDTDSAPHTMHGVVINPFFDWDGDRQLRIPYHESVIYEAHVKGLTELHPEVPEEQRGTYAGVSHPAVIEHLKKLGITAVELMPVHQFVNDGTLVEKGLTNYWGYNTIGFFAPQNTYSSSGDVGHQVQEFKAMVRDLHKAGIEVILDVVYNHTAEGNHLGPTLSFKGIDNAAYYRLVDGDLKHYMDYTGTGNSLNVRHPHSLQLLMDSLRYWVTEMHVDGFRFDLASTLAREFYDVDKLSTFFELIQQDPIVSQVKLIAEPWDVGPGGYQVGNFPPQWTEWNGKYRDTVRDFWRGEPATLGEFASRLTGSADLYESSARRPVASINFVTAHDGFTMRDLVSYNEKRNDANGEGNNDGESHNRSWNCGAEGETEDDAVLTLRARQQRNFIATLLLSQGVPMILHGDELGRTQQGNNNTYCQDSELSWVHWDDMDQPLVEFTAVVNKIRRDHPIFRRSRFFDGRPVRRGEGEKLPDIVWLNTDGKEMLPEDWDSGFGRTIGVFYNGHGIQEQDSRGRRITDDSFLLAFNAHDDHVDFLLPAEEYSPFWDVVVDTADQADTDQPLKAGSALKLAAKSLVVLRAYSGPEVEVDYSAAASLAARAEAPAEAAPAAPAAAQVPAAEVPAAPAAPEAPAEEVAVAPEPEASQADPTPEPDPAPEQDPAPADPAPADPAPAKAAPAKRGSSKAAANPKAAPAKKPRSRKGPAS</sequence>
<organism evidence="6 7">
    <name type="scientific">Arthrobacter humicola</name>
    <dbReference type="NCBI Taxonomy" id="409291"/>
    <lineage>
        <taxon>Bacteria</taxon>
        <taxon>Bacillati</taxon>
        <taxon>Actinomycetota</taxon>
        <taxon>Actinomycetes</taxon>
        <taxon>Micrococcales</taxon>
        <taxon>Micrococcaceae</taxon>
        <taxon>Arthrobacter</taxon>
    </lineage>
</organism>
<feature type="domain" description="Glycosyl hydrolase family 13 catalytic" evidence="5">
    <location>
        <begin position="166"/>
        <end position="566"/>
    </location>
</feature>
<name>A0ABN2ZTA1_9MICC</name>
<feature type="region of interest" description="Disordered" evidence="4">
    <location>
        <begin position="739"/>
        <end position="824"/>
    </location>
</feature>
<dbReference type="Pfam" id="PF00128">
    <property type="entry name" value="Alpha-amylase"/>
    <property type="match status" value="1"/>
</dbReference>
<dbReference type="NCBIfam" id="TIGR02100">
    <property type="entry name" value="glgX_debranch"/>
    <property type="match status" value="1"/>
</dbReference>